<proteinExistence type="predicted"/>
<evidence type="ECO:0000313" key="1">
    <source>
        <dbReference type="EMBL" id="QVJ03506.1"/>
    </source>
</evidence>
<dbReference type="KEGG" id="nec:KGD82_27920"/>
<geneLocation type="plasmid" evidence="1 2">
    <name>unnamed2</name>
</geneLocation>
<reference evidence="1" key="1">
    <citation type="submission" date="2021-05" db="EMBL/GenBank/DDBJ databases">
        <authorList>
            <person name="Kaiqin L."/>
            <person name="Jian G."/>
        </authorList>
    </citation>
    <scope>NUCLEOTIDE SEQUENCE</scope>
    <source>
        <strain evidence="1">HDS5</strain>
        <plasmid evidence="1">unnamed2</plasmid>
    </source>
</reference>
<gene>
    <name evidence="1" type="ORF">KGD82_27920</name>
</gene>
<sequence length="117" mass="12751">MSTANSALALPGAQEHIHSLLPADQLPPYEPGPLPQGYTWREEKVYWHGHPGTDDQGNQEEVNSFTVDFVYPGRRVVQGTWPASRPEFCEVFSGPGQRLADSQGEVLICPGCGLDCG</sequence>
<dbReference type="Proteomes" id="UP000682416">
    <property type="component" value="Plasmid unnamed2"/>
</dbReference>
<dbReference type="EMBL" id="CP074403">
    <property type="protein sequence ID" value="QVJ03506.1"/>
    <property type="molecule type" value="Genomic_DNA"/>
</dbReference>
<organism evidence="1 2">
    <name type="scientific">Nocardiopsis eucommiae</name>
    <dbReference type="NCBI Taxonomy" id="2831970"/>
    <lineage>
        <taxon>Bacteria</taxon>
        <taxon>Bacillati</taxon>
        <taxon>Actinomycetota</taxon>
        <taxon>Actinomycetes</taxon>
        <taxon>Streptosporangiales</taxon>
        <taxon>Nocardiopsidaceae</taxon>
        <taxon>Nocardiopsis</taxon>
    </lineage>
</organism>
<protein>
    <submittedName>
        <fullName evidence="1">Uncharacterized protein</fullName>
    </submittedName>
</protein>
<name>A0A975LCX7_9ACTN</name>
<dbReference type="AlphaFoldDB" id="A0A975LCX7"/>
<accession>A0A975LCX7</accession>
<evidence type="ECO:0000313" key="2">
    <source>
        <dbReference type="Proteomes" id="UP000682416"/>
    </source>
</evidence>
<keyword evidence="1" id="KW-0614">Plasmid</keyword>
<keyword evidence="2" id="KW-1185">Reference proteome</keyword>